<dbReference type="InterPro" id="IPR027278">
    <property type="entry name" value="ACCD_DCysDesulf"/>
</dbReference>
<dbReference type="AlphaFoldDB" id="A0AAE9K9E6"/>
<keyword evidence="3" id="KW-0663">Pyridoxal phosphate</keyword>
<gene>
    <name evidence="4" type="ORF">MAL03_07675</name>
</gene>
<proteinExistence type="inferred from homology"/>
<organism evidence="4 5">
    <name type="scientific">Leptospira noguchii</name>
    <dbReference type="NCBI Taxonomy" id="28182"/>
    <lineage>
        <taxon>Bacteria</taxon>
        <taxon>Pseudomonadati</taxon>
        <taxon>Spirochaetota</taxon>
        <taxon>Spirochaetia</taxon>
        <taxon>Leptospirales</taxon>
        <taxon>Leptospiraceae</taxon>
        <taxon>Leptospira</taxon>
    </lineage>
</organism>
<comment type="similarity">
    <text evidence="2">Belongs to the ACC deaminase/D-cysteine desulfhydrase family.</text>
</comment>
<evidence type="ECO:0000313" key="4">
    <source>
        <dbReference type="EMBL" id="UOG57975.1"/>
    </source>
</evidence>
<dbReference type="GO" id="GO:0019148">
    <property type="term" value="F:D-cysteine desulfhydrase activity"/>
    <property type="evidence" value="ECO:0007669"/>
    <property type="project" value="TreeGrafter"/>
</dbReference>
<dbReference type="Gene3D" id="3.40.50.1100">
    <property type="match status" value="1"/>
</dbReference>
<sequence>MNSIQSYLSSSLFSQIKTRDINLNSKSYLSILRDDRLAFGMGTKFRKFYGIHKTFENKNIRSVFLQGELHSNALAAFCFLFHNFGYQVRSIAYARNPKRVSANSIFVKWNSHELEIFSSREEWKERIQILSEFVPNLQDTFSKTDEVKSEKNQIDSILKHDWRNPLSKEQINKDLFLKEFLNDQRMKIEISKTGASSKKDIPLNNQKVIEEDIMFTSVLIPEYGMCLEAAAGLDFVWKQIPIFEYDRLVVDLGSGLTFLSAKKYFGNSIPIYGISTGLPKKKMLNWLEQKRDLLGFSEVGIEVEKILEIFNLGGYGYKNSIILEYCNFFYKKYKIPVEPIYSGRSLYTIQSLIQSGRWKGRTLYLHQGGLWNFLDNFMDT</sequence>
<dbReference type="PIRSF" id="PIRSF006278">
    <property type="entry name" value="ACCD_DCysDesulf"/>
    <property type="match status" value="1"/>
</dbReference>
<dbReference type="PANTHER" id="PTHR43780">
    <property type="entry name" value="1-AMINOCYCLOPROPANE-1-CARBOXYLATE DEAMINASE-RELATED"/>
    <property type="match status" value="1"/>
</dbReference>
<dbReference type="RefSeq" id="WP_243815939.1">
    <property type="nucleotide sequence ID" value="NZ_CP091957.1"/>
</dbReference>
<dbReference type="InterPro" id="IPR036052">
    <property type="entry name" value="TrpB-like_PALP_sf"/>
</dbReference>
<evidence type="ECO:0000313" key="5">
    <source>
        <dbReference type="Proteomes" id="UP000829829"/>
    </source>
</evidence>
<evidence type="ECO:0000256" key="2">
    <source>
        <dbReference type="ARBA" id="ARBA00008639"/>
    </source>
</evidence>
<name>A0AAE9K9E6_9LEPT</name>
<dbReference type="PANTHER" id="PTHR43780:SF2">
    <property type="entry name" value="1-AMINOCYCLOPROPANE-1-CARBOXYLATE DEAMINASE-RELATED"/>
    <property type="match status" value="1"/>
</dbReference>
<evidence type="ECO:0000256" key="3">
    <source>
        <dbReference type="ARBA" id="ARBA00022898"/>
    </source>
</evidence>
<reference evidence="4" key="1">
    <citation type="submission" date="2022-02" db="EMBL/GenBank/DDBJ databases">
        <title>The genetically variable rfb locus in Leptospira is a mobile cassette and a molecular signature of serovar identity.</title>
        <authorList>
            <person name="Nieves C."/>
            <person name="Vincent A.T."/>
            <person name="Zarantonelli L."/>
            <person name="Picardeau M."/>
            <person name="Veyrier F.J."/>
            <person name="Buschiazzo A."/>
        </authorList>
    </citation>
    <scope>NUCLEOTIDE SEQUENCE</scope>
    <source>
        <strain evidence="4">IP1512017</strain>
    </source>
</reference>
<accession>A0AAE9K9E6</accession>
<comment type="cofactor">
    <cofactor evidence="1">
        <name>pyridoxal 5'-phosphate</name>
        <dbReference type="ChEBI" id="CHEBI:597326"/>
    </cofactor>
</comment>
<evidence type="ECO:0000256" key="1">
    <source>
        <dbReference type="ARBA" id="ARBA00001933"/>
    </source>
</evidence>
<dbReference type="Proteomes" id="UP000829829">
    <property type="component" value="Chromosome 1"/>
</dbReference>
<dbReference type="EMBL" id="CP091957">
    <property type="protein sequence ID" value="UOG57975.1"/>
    <property type="molecule type" value="Genomic_DNA"/>
</dbReference>
<dbReference type="SUPFAM" id="SSF53686">
    <property type="entry name" value="Tryptophan synthase beta subunit-like PLP-dependent enzymes"/>
    <property type="match status" value="2"/>
</dbReference>
<protein>
    <submittedName>
        <fullName evidence="4">1-aminocyclopropane-1-carboxylate deaminase</fullName>
    </submittedName>
</protein>